<evidence type="ECO:0000313" key="2">
    <source>
        <dbReference type="EMBL" id="KAA0167315.1"/>
    </source>
</evidence>
<dbReference type="InterPro" id="IPR050228">
    <property type="entry name" value="Carboxylesterase_BioH"/>
</dbReference>
<accession>A0A5A8DPE9</accession>
<dbReference type="PANTHER" id="PTHR43194:SF2">
    <property type="entry name" value="PEROXISOMAL MEMBRANE PROTEIN LPX1"/>
    <property type="match status" value="1"/>
</dbReference>
<feature type="domain" description="AB hydrolase-1" evidence="1">
    <location>
        <begin position="78"/>
        <end position="254"/>
    </location>
</feature>
<evidence type="ECO:0000259" key="1">
    <source>
        <dbReference type="Pfam" id="PF00561"/>
    </source>
</evidence>
<dbReference type="InterPro" id="IPR029058">
    <property type="entry name" value="AB_hydrolase_fold"/>
</dbReference>
<dbReference type="Gene3D" id="3.40.50.1820">
    <property type="entry name" value="alpha/beta hydrolase"/>
    <property type="match status" value="1"/>
</dbReference>
<dbReference type="GO" id="GO:0003824">
    <property type="term" value="F:catalytic activity"/>
    <property type="evidence" value="ECO:0007669"/>
    <property type="project" value="InterPro"/>
</dbReference>
<comment type="caution">
    <text evidence="2">The sequence shown here is derived from an EMBL/GenBank/DDBJ whole genome shotgun (WGS) entry which is preliminary data.</text>
</comment>
<dbReference type="SUPFAM" id="SSF53474">
    <property type="entry name" value="alpha/beta-Hydrolases"/>
    <property type="match status" value="1"/>
</dbReference>
<evidence type="ECO:0000313" key="3">
    <source>
        <dbReference type="Proteomes" id="UP000324907"/>
    </source>
</evidence>
<dbReference type="EMBL" id="VLTL01000034">
    <property type="protein sequence ID" value="KAA0167315.1"/>
    <property type="molecule type" value="Genomic_DNA"/>
</dbReference>
<dbReference type="InterPro" id="IPR000073">
    <property type="entry name" value="AB_hydrolase_1"/>
</dbReference>
<dbReference type="Proteomes" id="UP000324907">
    <property type="component" value="Unassembled WGS sequence"/>
</dbReference>
<proteinExistence type="predicted"/>
<protein>
    <recommendedName>
        <fullName evidence="1">AB hydrolase-1 domain-containing protein</fullName>
    </recommendedName>
</protein>
<organism evidence="2 3">
    <name type="scientific">Cafeteria roenbergensis</name>
    <name type="common">Marine flagellate</name>
    <dbReference type="NCBI Taxonomy" id="33653"/>
    <lineage>
        <taxon>Eukaryota</taxon>
        <taxon>Sar</taxon>
        <taxon>Stramenopiles</taxon>
        <taxon>Bigyra</taxon>
        <taxon>Opalozoa</taxon>
        <taxon>Bicosoecida</taxon>
        <taxon>Cafeteriaceae</taxon>
        <taxon>Cafeteria</taxon>
    </lineage>
</organism>
<dbReference type="NCBIfam" id="NF002043">
    <property type="entry name" value="PRK00870.1"/>
    <property type="match status" value="1"/>
</dbReference>
<gene>
    <name evidence="2" type="ORF">FNF28_02847</name>
</gene>
<reference evidence="2 3" key="1">
    <citation type="submission" date="2019-07" db="EMBL/GenBank/DDBJ databases">
        <title>Genomes of Cafeteria roenbergensis.</title>
        <authorList>
            <person name="Fischer M.G."/>
            <person name="Hackl T."/>
            <person name="Roman M."/>
        </authorList>
    </citation>
    <scope>NUCLEOTIDE SEQUENCE [LARGE SCALE GENOMIC DNA]</scope>
    <source>
        <strain evidence="2 3">RCC970-E3</strain>
    </source>
</reference>
<dbReference type="PANTHER" id="PTHR43194">
    <property type="entry name" value="HYDROLASE ALPHA/BETA FOLD FAMILY"/>
    <property type="match status" value="1"/>
</dbReference>
<dbReference type="AlphaFoldDB" id="A0A5A8DPE9"/>
<dbReference type="PRINTS" id="PR00111">
    <property type="entry name" value="ABHYDROLASE"/>
</dbReference>
<sequence>MASQPAPGVLRTPESAFAGLVPGAGDPSFAHVGGAVTAAFQDRLSAGDRPALAAFPADGPRVRMAYIDEGKRSSGECILLLHGEPSWSFLYRKMVAPLVARGFRVVAPDLVGFGRSDKPGRREDYTYDRMVGWLAELVFDVLGLGRKAAGQRLTLVCQDWGGLLGLRLVAARPHRFARVVTANTFLPTGTAKMPAAFRRWVEFSQTAPDLPVGGIVSGGCETPLSDEAIAAYDAPFEGCDESWGAAAAGTRGAQEPPLDAKAGVRVLPALVPTEPDSVDAVTNRACWRVLATYRRPWLCAFSNGDPITAGADLVIREAVPGCRAAGVHHCTIRGGGHFLQEDRGEELAAAVASFVEETASVSAHLVDGQARLTGPLAAEALARADAALAGHGRTSRL</sequence>
<dbReference type="PRINTS" id="PR00412">
    <property type="entry name" value="EPOXHYDRLASE"/>
</dbReference>
<dbReference type="Pfam" id="PF00561">
    <property type="entry name" value="Abhydrolase_1"/>
    <property type="match status" value="1"/>
</dbReference>
<name>A0A5A8DPE9_CAFRO</name>
<dbReference type="InterPro" id="IPR000639">
    <property type="entry name" value="Epox_hydrolase-like"/>
</dbReference>